<dbReference type="PANTHER" id="PTHR18964">
    <property type="entry name" value="ROK (REPRESSOR, ORF, KINASE) FAMILY"/>
    <property type="match status" value="1"/>
</dbReference>
<comment type="caution">
    <text evidence="2">The sequence shown here is derived from an EMBL/GenBank/DDBJ whole genome shotgun (WGS) entry which is preliminary data.</text>
</comment>
<sequence length="303" mass="32190">MAFAGMTCPDMSEEKQIQYSIGVDIGGTKMSAVLFDLVKKEVAADYKLATPKNSLEKFLVMLHALIDPLLERAKKGNGQVITIGIGVPGIISAPTNKNEQGEVLHCNNLKILNEAPIGKILQEKYQLPVWVDNDANCFLRAELALGAVKNSASAVGITLGTGIGGAISINRDIFQGVHGSAGEPGAMVVDVVDNTPMTLEEIYHNLTQGNPQAKAEEAFHGDELALKAYQEFGRYLGLALASIVNLVDPEIIVIGGSAMHSGELFLAEVKKSLRAKILSPKLKKIKVVPAKLEQAGAIGAALL</sequence>
<evidence type="ECO:0000313" key="2">
    <source>
        <dbReference type="EMBL" id="PIR92611.1"/>
    </source>
</evidence>
<organism evidence="2 3">
    <name type="scientific">Candidatus Falkowbacteria bacterium CG10_big_fil_rev_8_21_14_0_10_44_15</name>
    <dbReference type="NCBI Taxonomy" id="1974569"/>
    <lineage>
        <taxon>Bacteria</taxon>
        <taxon>Candidatus Falkowiibacteriota</taxon>
    </lineage>
</organism>
<evidence type="ECO:0008006" key="4">
    <source>
        <dbReference type="Google" id="ProtNLM"/>
    </source>
</evidence>
<name>A0A2H0V0J2_9BACT</name>
<dbReference type="SUPFAM" id="SSF53067">
    <property type="entry name" value="Actin-like ATPase domain"/>
    <property type="match status" value="1"/>
</dbReference>
<dbReference type="InterPro" id="IPR000600">
    <property type="entry name" value="ROK"/>
</dbReference>
<dbReference type="InterPro" id="IPR043129">
    <property type="entry name" value="ATPase_NBD"/>
</dbReference>
<dbReference type="PANTHER" id="PTHR18964:SF149">
    <property type="entry name" value="BIFUNCTIONAL UDP-N-ACETYLGLUCOSAMINE 2-EPIMERASE_N-ACETYLMANNOSAMINE KINASE"/>
    <property type="match status" value="1"/>
</dbReference>
<gene>
    <name evidence="2" type="ORF">COU01_00825</name>
</gene>
<comment type="similarity">
    <text evidence="1">Belongs to the ROK (NagC/XylR) family.</text>
</comment>
<dbReference type="Gene3D" id="3.30.420.40">
    <property type="match status" value="3"/>
</dbReference>
<dbReference type="Proteomes" id="UP000228510">
    <property type="component" value="Unassembled WGS sequence"/>
</dbReference>
<dbReference type="CDD" id="cd23763">
    <property type="entry name" value="ASKHA_ATPase_ROK"/>
    <property type="match status" value="1"/>
</dbReference>
<evidence type="ECO:0000256" key="1">
    <source>
        <dbReference type="ARBA" id="ARBA00006479"/>
    </source>
</evidence>
<accession>A0A2H0V0J2</accession>
<proteinExistence type="inferred from homology"/>
<dbReference type="EMBL" id="PFAT01000013">
    <property type="protein sequence ID" value="PIR92611.1"/>
    <property type="molecule type" value="Genomic_DNA"/>
</dbReference>
<dbReference type="AlphaFoldDB" id="A0A2H0V0J2"/>
<reference evidence="3" key="1">
    <citation type="submission" date="2017-09" db="EMBL/GenBank/DDBJ databases">
        <title>Depth-based differentiation of microbial function through sediment-hosted aquifers and enrichment of novel symbionts in the deep terrestrial subsurface.</title>
        <authorList>
            <person name="Probst A.J."/>
            <person name="Ladd B."/>
            <person name="Jarett J.K."/>
            <person name="Geller-Mcgrath D.E."/>
            <person name="Sieber C.M.K."/>
            <person name="Emerson J.B."/>
            <person name="Anantharaman K."/>
            <person name="Thomas B.C."/>
            <person name="Malmstrom R."/>
            <person name="Stieglmeier M."/>
            <person name="Klingl A."/>
            <person name="Woyke T."/>
            <person name="Ryan C.M."/>
            <person name="Banfield J.F."/>
        </authorList>
    </citation>
    <scope>NUCLEOTIDE SEQUENCE [LARGE SCALE GENOMIC DNA]</scope>
</reference>
<protein>
    <recommendedName>
        <fullName evidence="4">ROK family protein</fullName>
    </recommendedName>
</protein>
<dbReference type="Pfam" id="PF00480">
    <property type="entry name" value="ROK"/>
    <property type="match status" value="2"/>
</dbReference>
<evidence type="ECO:0000313" key="3">
    <source>
        <dbReference type="Proteomes" id="UP000228510"/>
    </source>
</evidence>